<dbReference type="InterPro" id="IPR010466">
    <property type="entry name" value="DUF1058"/>
</dbReference>
<keyword evidence="1" id="KW-0732">Signal</keyword>
<organism evidence="2 3">
    <name type="scientific">Gallionella capsiferriformans (strain ES-2)</name>
    <name type="common">Gallionella ferruginea capsiferriformans (strain ES-2)</name>
    <dbReference type="NCBI Taxonomy" id="395494"/>
    <lineage>
        <taxon>Bacteria</taxon>
        <taxon>Pseudomonadati</taxon>
        <taxon>Pseudomonadota</taxon>
        <taxon>Betaproteobacteria</taxon>
        <taxon>Nitrosomonadales</taxon>
        <taxon>Gallionellaceae</taxon>
        <taxon>Gallionella</taxon>
    </lineage>
</organism>
<dbReference type="STRING" id="395494.Galf_0223"/>
<evidence type="ECO:0000313" key="2">
    <source>
        <dbReference type="EMBL" id="ADL54268.1"/>
    </source>
</evidence>
<evidence type="ECO:0000256" key="1">
    <source>
        <dbReference type="SAM" id="SignalP"/>
    </source>
</evidence>
<keyword evidence="3" id="KW-1185">Reference proteome</keyword>
<gene>
    <name evidence="2" type="ordered locus">Galf_0223</name>
</gene>
<accession>D9SIZ2</accession>
<sequence precursor="true">MRYPAVLRLASLCTLLCVLGAAQAVDYVTVGEASAILYDAPSLKAKKLFVVSRYMPFEAIVTLDNWVKVRDRTGGLYWLEKHALTNKKYVVVIPPLVDVRAEPDEGAARVCQVRAQVALEWFESTGTGWIKVRHKDGETGFVRSSEVWGE</sequence>
<dbReference type="Gene3D" id="2.30.30.40">
    <property type="entry name" value="SH3 Domains"/>
    <property type="match status" value="1"/>
</dbReference>
<dbReference type="Pfam" id="PF06347">
    <property type="entry name" value="SH3_4"/>
    <property type="match status" value="2"/>
</dbReference>
<evidence type="ECO:0008006" key="4">
    <source>
        <dbReference type="Google" id="ProtNLM"/>
    </source>
</evidence>
<dbReference type="KEGG" id="gca:Galf_0223"/>
<feature type="signal peptide" evidence="1">
    <location>
        <begin position="1"/>
        <end position="24"/>
    </location>
</feature>
<dbReference type="HOGENOM" id="CLU_086360_3_0_4"/>
<reference evidence="2 3" key="1">
    <citation type="submission" date="2010-08" db="EMBL/GenBank/DDBJ databases">
        <title>Complete sequence of Gallionella capsiferriformans ES-2.</title>
        <authorList>
            <consortium name="US DOE Joint Genome Institute"/>
            <person name="Lucas S."/>
            <person name="Copeland A."/>
            <person name="Lapidus A."/>
            <person name="Cheng J.-F."/>
            <person name="Bruce D."/>
            <person name="Goodwin L."/>
            <person name="Pitluck S."/>
            <person name="Chertkov O."/>
            <person name="Davenport K.W."/>
            <person name="Detter J.C."/>
            <person name="Han C."/>
            <person name="Tapia R."/>
            <person name="Land M."/>
            <person name="Hauser L."/>
            <person name="Chang Y.-J."/>
            <person name="Jeffries C."/>
            <person name="Kyrpides N."/>
            <person name="Ivanova N."/>
            <person name="Mikhailova N."/>
            <person name="Shelobolina E.S."/>
            <person name="Picardal F."/>
            <person name="Roden E."/>
            <person name="Emerson D."/>
            <person name="Woyke T."/>
        </authorList>
    </citation>
    <scope>NUCLEOTIDE SEQUENCE [LARGE SCALE GENOMIC DNA]</scope>
    <source>
        <strain evidence="2 3">ES-2</strain>
    </source>
</reference>
<dbReference type="AlphaFoldDB" id="D9SIZ2"/>
<dbReference type="eggNOG" id="COG3807">
    <property type="taxonomic scope" value="Bacteria"/>
</dbReference>
<proteinExistence type="predicted"/>
<dbReference type="RefSeq" id="WP_013292211.1">
    <property type="nucleotide sequence ID" value="NC_014394.1"/>
</dbReference>
<feature type="chain" id="PRO_5003128237" description="SH3b domain-containing protein" evidence="1">
    <location>
        <begin position="25"/>
        <end position="150"/>
    </location>
</feature>
<protein>
    <recommendedName>
        <fullName evidence="4">SH3b domain-containing protein</fullName>
    </recommendedName>
</protein>
<evidence type="ECO:0000313" key="3">
    <source>
        <dbReference type="Proteomes" id="UP000001235"/>
    </source>
</evidence>
<dbReference type="EMBL" id="CP002159">
    <property type="protein sequence ID" value="ADL54268.1"/>
    <property type="molecule type" value="Genomic_DNA"/>
</dbReference>
<name>D9SIZ2_GALCS</name>
<dbReference type="Proteomes" id="UP000001235">
    <property type="component" value="Chromosome"/>
</dbReference>